<feature type="transmembrane region" description="Helical" evidence="1">
    <location>
        <begin position="75"/>
        <end position="94"/>
    </location>
</feature>
<feature type="transmembrane region" description="Helical" evidence="1">
    <location>
        <begin position="49"/>
        <end position="69"/>
    </location>
</feature>
<evidence type="ECO:0000313" key="3">
    <source>
        <dbReference type="Proteomes" id="UP000215335"/>
    </source>
</evidence>
<organism evidence="2 3">
    <name type="scientific">Trichomalopsis sarcophagae</name>
    <dbReference type="NCBI Taxonomy" id="543379"/>
    <lineage>
        <taxon>Eukaryota</taxon>
        <taxon>Metazoa</taxon>
        <taxon>Ecdysozoa</taxon>
        <taxon>Arthropoda</taxon>
        <taxon>Hexapoda</taxon>
        <taxon>Insecta</taxon>
        <taxon>Pterygota</taxon>
        <taxon>Neoptera</taxon>
        <taxon>Endopterygota</taxon>
        <taxon>Hymenoptera</taxon>
        <taxon>Apocrita</taxon>
        <taxon>Proctotrupomorpha</taxon>
        <taxon>Chalcidoidea</taxon>
        <taxon>Pteromalidae</taxon>
        <taxon>Pteromalinae</taxon>
        <taxon>Trichomalopsis</taxon>
    </lineage>
</organism>
<dbReference type="EMBL" id="NNAY01000053">
    <property type="protein sequence ID" value="OXU31497.1"/>
    <property type="molecule type" value="Genomic_DNA"/>
</dbReference>
<proteinExistence type="predicted"/>
<name>A0A232FMB3_9HYME</name>
<sequence>MKLYKEKTDHLEFHFATKASIEWRKVFSKVLSSSAIYFKHTKMKLQQQAITAGAYGFAFILSVLLLKYALYEKKFAIAANLLLVVSVACFRLFLLKDQSTRLQEGIVLILFILFDRNLLNFGNLLLLLGVACVREQFHRESPADKDVLYKETVSLTCGLIFALMDWYSVGRILIINALIVFYYHTILKTFSVFLVFINWFFNFYEFMMGNQKQEPYQTKAN</sequence>
<reference evidence="2 3" key="1">
    <citation type="journal article" date="2017" name="Curr. Biol.">
        <title>The Evolution of Venom by Co-option of Single-Copy Genes.</title>
        <authorList>
            <person name="Martinson E.O."/>
            <person name="Mrinalini"/>
            <person name="Kelkar Y.D."/>
            <person name="Chang C.H."/>
            <person name="Werren J.H."/>
        </authorList>
    </citation>
    <scope>NUCLEOTIDE SEQUENCE [LARGE SCALE GENOMIC DNA]</scope>
    <source>
        <strain evidence="2 3">Alberta</strain>
        <tissue evidence="2">Whole body</tissue>
    </source>
</reference>
<evidence type="ECO:0000313" key="2">
    <source>
        <dbReference type="EMBL" id="OXU31497.1"/>
    </source>
</evidence>
<protein>
    <submittedName>
        <fullName evidence="2">Uncharacterized protein</fullName>
    </submittedName>
</protein>
<accession>A0A232FMB3</accession>
<dbReference type="AlphaFoldDB" id="A0A232FMB3"/>
<feature type="transmembrane region" description="Helical" evidence="1">
    <location>
        <begin position="148"/>
        <end position="167"/>
    </location>
</feature>
<keyword evidence="1" id="KW-1133">Transmembrane helix</keyword>
<dbReference type="Proteomes" id="UP000215335">
    <property type="component" value="Unassembled WGS sequence"/>
</dbReference>
<keyword evidence="3" id="KW-1185">Reference proteome</keyword>
<comment type="caution">
    <text evidence="2">The sequence shown here is derived from an EMBL/GenBank/DDBJ whole genome shotgun (WGS) entry which is preliminary data.</text>
</comment>
<keyword evidence="1" id="KW-0812">Transmembrane</keyword>
<keyword evidence="1" id="KW-0472">Membrane</keyword>
<evidence type="ECO:0000256" key="1">
    <source>
        <dbReference type="SAM" id="Phobius"/>
    </source>
</evidence>
<feature type="transmembrane region" description="Helical" evidence="1">
    <location>
        <begin position="179"/>
        <end position="201"/>
    </location>
</feature>
<gene>
    <name evidence="2" type="ORF">TSAR_001029</name>
</gene>